<keyword evidence="7" id="KW-1185">Reference proteome</keyword>
<comment type="similarity">
    <text evidence="2">Belongs to the CobH/CbiC family.</text>
</comment>
<dbReference type="PANTHER" id="PTHR43588">
    <property type="entry name" value="COBALT-PRECORRIN-8 METHYLMUTASE"/>
    <property type="match status" value="1"/>
</dbReference>
<dbReference type="SUPFAM" id="SSF63965">
    <property type="entry name" value="Precorrin-8X methylmutase CbiC/CobH"/>
    <property type="match status" value="1"/>
</dbReference>
<proteinExistence type="inferred from homology"/>
<accession>B7KFT7</accession>
<reference evidence="7" key="1">
    <citation type="journal article" date="2011" name="MBio">
        <title>Novel metabolic attributes of the genus Cyanothece, comprising a group of unicellular nitrogen-fixing Cyanobacteria.</title>
        <authorList>
            <person name="Bandyopadhyay A."/>
            <person name="Elvitigala T."/>
            <person name="Welsh E."/>
            <person name="Stockel J."/>
            <person name="Liberton M."/>
            <person name="Min H."/>
            <person name="Sherman L.A."/>
            <person name="Pakrasi H.B."/>
        </authorList>
    </citation>
    <scope>NUCLEOTIDE SEQUENCE [LARGE SCALE GENOMIC DNA]</scope>
    <source>
        <strain evidence="7">PCC 7424</strain>
    </source>
</reference>
<dbReference type="GO" id="GO:0016993">
    <property type="term" value="F:precorrin-8X methylmutase activity"/>
    <property type="evidence" value="ECO:0007669"/>
    <property type="project" value="InterPro"/>
</dbReference>
<organism evidence="6 7">
    <name type="scientific">Gloeothece citriformis (strain PCC 7424)</name>
    <name type="common">Cyanothece sp. (strain PCC 7424)</name>
    <dbReference type="NCBI Taxonomy" id="65393"/>
    <lineage>
        <taxon>Bacteria</taxon>
        <taxon>Bacillati</taxon>
        <taxon>Cyanobacteriota</taxon>
        <taxon>Cyanophyceae</taxon>
        <taxon>Oscillatoriophycideae</taxon>
        <taxon>Chroococcales</taxon>
        <taxon>Aphanothecaceae</taxon>
        <taxon>Gloeothece</taxon>
        <taxon>Gloeothece citriformis</taxon>
    </lineage>
</organism>
<dbReference type="KEGG" id="cyc:PCC7424_5060"/>
<dbReference type="Proteomes" id="UP000002384">
    <property type="component" value="Chromosome"/>
</dbReference>
<evidence type="ECO:0000256" key="4">
    <source>
        <dbReference type="ARBA" id="ARBA00023235"/>
    </source>
</evidence>
<gene>
    <name evidence="6" type="ordered locus">PCC7424_5060</name>
</gene>
<evidence type="ECO:0000256" key="1">
    <source>
        <dbReference type="ARBA" id="ARBA00004953"/>
    </source>
</evidence>
<name>B7KFT7_GLOC7</name>
<evidence type="ECO:0000313" key="6">
    <source>
        <dbReference type="EMBL" id="ACK73412.1"/>
    </source>
</evidence>
<dbReference type="AlphaFoldDB" id="B7KFT7"/>
<dbReference type="Gene3D" id="3.40.50.10230">
    <property type="entry name" value="Cobalamin biosynthesis CobH/CbiC, precorrin-8X methylmutase"/>
    <property type="match status" value="1"/>
</dbReference>
<evidence type="ECO:0000256" key="3">
    <source>
        <dbReference type="ARBA" id="ARBA00022573"/>
    </source>
</evidence>
<keyword evidence="4" id="KW-0413">Isomerase</keyword>
<keyword evidence="3" id="KW-0169">Cobalamin biosynthesis</keyword>
<dbReference type="RefSeq" id="WP_015956992.1">
    <property type="nucleotide sequence ID" value="NC_011729.1"/>
</dbReference>
<dbReference type="STRING" id="65393.PCC7424_5060"/>
<dbReference type="UniPathway" id="UPA00148"/>
<evidence type="ECO:0000313" key="7">
    <source>
        <dbReference type="Proteomes" id="UP000002384"/>
    </source>
</evidence>
<dbReference type="NCBIfam" id="NF004620">
    <property type="entry name" value="PRK05954.1"/>
    <property type="match status" value="1"/>
</dbReference>
<dbReference type="InterPro" id="IPR036588">
    <property type="entry name" value="CobH/CbiC_sf"/>
</dbReference>
<sequence length="211" mass="23178">MNNSDLNHPILEQSFAIIDREIGKHHLSPQEYAIARRVIHTTADFEYLNLLYFSANAIESAIQSLPKSTPIITDVTMVRQGIITLVTKTFQNPIITAVDQSLTPQPGKTRTETGLLRCWEQYPQGIYLIGNAPTALLTLCERVSQSGIKPPLIIGVPVGFVSVVESKQVLAQLDVPQIRVEGRKGGSPVAAAILNALLILAWENEQSSRNN</sequence>
<dbReference type="PANTHER" id="PTHR43588:SF1">
    <property type="entry name" value="COBALT-PRECORRIN-8 METHYLMUTASE"/>
    <property type="match status" value="1"/>
</dbReference>
<dbReference type="EMBL" id="CP001291">
    <property type="protein sequence ID" value="ACK73412.1"/>
    <property type="molecule type" value="Genomic_DNA"/>
</dbReference>
<dbReference type="OrthoDB" id="9780708at2"/>
<dbReference type="InterPro" id="IPR003722">
    <property type="entry name" value="Cbl_synth_CobH/CbiC"/>
</dbReference>
<evidence type="ECO:0000256" key="2">
    <source>
        <dbReference type="ARBA" id="ARBA00009774"/>
    </source>
</evidence>
<dbReference type="GO" id="GO:0009236">
    <property type="term" value="P:cobalamin biosynthetic process"/>
    <property type="evidence" value="ECO:0007669"/>
    <property type="project" value="UniProtKB-UniPathway"/>
</dbReference>
<protein>
    <submittedName>
        <fullName evidence="6">Precorrin-8X methylmutase CbiC/CobH</fullName>
    </submittedName>
</protein>
<dbReference type="HOGENOM" id="CLU_084703_1_1_3"/>
<feature type="domain" description="Cobalamin biosynthesis precorrin-8X methylmutase CobH/CbiC" evidence="5">
    <location>
        <begin position="10"/>
        <end position="199"/>
    </location>
</feature>
<comment type="pathway">
    <text evidence="1">Cofactor biosynthesis; adenosylcobalamin biosynthesis.</text>
</comment>
<evidence type="ECO:0000259" key="5">
    <source>
        <dbReference type="Pfam" id="PF02570"/>
    </source>
</evidence>
<dbReference type="Pfam" id="PF02570">
    <property type="entry name" value="CbiC"/>
    <property type="match status" value="1"/>
</dbReference>
<dbReference type="eggNOG" id="COG2082">
    <property type="taxonomic scope" value="Bacteria"/>
</dbReference>